<protein>
    <submittedName>
        <fullName evidence="3">XkdF-like putative serine protease domain-containing protein</fullName>
    </submittedName>
</protein>
<evidence type="ECO:0000313" key="3">
    <source>
        <dbReference type="EMBL" id="WIG00304.1"/>
    </source>
</evidence>
<feature type="region of interest" description="Disordered" evidence="1">
    <location>
        <begin position="248"/>
        <end position="296"/>
    </location>
</feature>
<evidence type="ECO:0000256" key="1">
    <source>
        <dbReference type="SAM" id="MobiDB-lite"/>
    </source>
</evidence>
<dbReference type="EMBL" id="CP126447">
    <property type="protein sequence ID" value="WIG00304.1"/>
    <property type="molecule type" value="Genomic_DNA"/>
</dbReference>
<gene>
    <name evidence="3" type="ORF">QNI29_21090</name>
</gene>
<dbReference type="Pfam" id="PF14550">
    <property type="entry name" value="Peptidase_S78_2"/>
    <property type="match status" value="1"/>
</dbReference>
<proteinExistence type="predicted"/>
<name>A0ABY8V4F2_9BACI</name>
<keyword evidence="3" id="KW-0614">Plasmid</keyword>
<dbReference type="InterPro" id="IPR027924">
    <property type="entry name" value="XkdF"/>
</dbReference>
<organism evidence="3 4">
    <name type="scientific">Pontibacillus chungwhensis</name>
    <dbReference type="NCBI Taxonomy" id="265426"/>
    <lineage>
        <taxon>Bacteria</taxon>
        <taxon>Bacillati</taxon>
        <taxon>Bacillota</taxon>
        <taxon>Bacilli</taxon>
        <taxon>Bacillales</taxon>
        <taxon>Bacillaceae</taxon>
        <taxon>Pontibacillus</taxon>
    </lineage>
</organism>
<dbReference type="RefSeq" id="WP_231419915.1">
    <property type="nucleotide sequence ID" value="NZ_CP126447.1"/>
</dbReference>
<evidence type="ECO:0000313" key="4">
    <source>
        <dbReference type="Proteomes" id="UP001236652"/>
    </source>
</evidence>
<geneLocation type="plasmid" evidence="3 4">
    <name>unnamed</name>
</geneLocation>
<evidence type="ECO:0000259" key="2">
    <source>
        <dbReference type="Pfam" id="PF14550"/>
    </source>
</evidence>
<reference evidence="3 4" key="1">
    <citation type="submission" date="2023-05" db="EMBL/GenBank/DDBJ databases">
        <title>Comparative genomics reveals the evidence of polycyclic aromatic hydrocarbons degradation in moderately halophilic genus Pontibacillus.</title>
        <authorList>
            <person name="Yang H."/>
            <person name="Qian Z."/>
        </authorList>
    </citation>
    <scope>NUCLEOTIDE SEQUENCE [LARGE SCALE GENOMIC DNA]</scope>
    <source>
        <strain evidence="4">HN14</strain>
        <plasmid evidence="3 4">unnamed</plasmid>
    </source>
</reference>
<accession>A0ABY8V4F2</accession>
<keyword evidence="4" id="KW-1185">Reference proteome</keyword>
<feature type="domain" description="Phage-like element PBSX protein XkdF" evidence="2">
    <location>
        <begin position="6"/>
        <end position="126"/>
    </location>
</feature>
<sequence>MDLTALVSTFDDVKRVVTCASMVPGVKDSYGEVVTKEKIEEVAYKFNSRYQMIDQHHNFKKIKDIEVVESYLLKEDEEVTFLVKEDEKVILPKGTWVLVLRINDDDVWEQILNGYVRGLSISAVGEEDFNNIEEKMAVKSKRSEDILLSDLSDDWIVPLVSLVKNPAQSLSMFFSIKQEGVSVRDEQEEISDTDNIGGLKEMFTKFVDWLSWTKKEEVYKKEEVEFDMTNEELNALIDERIKQIGEEGKVKEAEGKQEEKSEGVVEEQKEEEKEGNETSEEMEKVSNKSKDDEVSKEDLLNLVKAMANKSKSLDVSEEQVVTKSKRAEPLVKRDAYGRLIN</sequence>
<dbReference type="Proteomes" id="UP001236652">
    <property type="component" value="Plasmid unnamed"/>
</dbReference>